<organism evidence="1 2">
    <name type="scientific">Burkholderia pseudomallei (strain 1106a)</name>
    <dbReference type="NCBI Taxonomy" id="357348"/>
    <lineage>
        <taxon>Bacteria</taxon>
        <taxon>Pseudomonadati</taxon>
        <taxon>Pseudomonadota</taxon>
        <taxon>Betaproteobacteria</taxon>
        <taxon>Burkholderiales</taxon>
        <taxon>Burkholderiaceae</taxon>
        <taxon>Burkholderia</taxon>
        <taxon>pseudomallei group</taxon>
    </lineage>
</organism>
<name>A3P7S9_BURP0</name>
<accession>A3P7S9</accession>
<gene>
    <name evidence="1" type="ordered locus">BURPS1106A_A2356</name>
</gene>
<dbReference type="AlphaFoldDB" id="A3P7S9"/>
<protein>
    <submittedName>
        <fullName evidence="1">Uncharacterized protein</fullName>
    </submittedName>
</protein>
<evidence type="ECO:0000313" key="1">
    <source>
        <dbReference type="EMBL" id="ABN95117.1"/>
    </source>
</evidence>
<sequence length="41" mass="4589">MSRPRATCLDVEAASSRYGFGRRSPIVRMPKHGGPTNYRPI</sequence>
<reference evidence="2" key="1">
    <citation type="submission" date="2007-02" db="EMBL/GenBank/DDBJ databases">
        <authorList>
            <person name="DeShazer D."/>
            <person name="Woods D.E."/>
            <person name="Nierman W.C."/>
        </authorList>
    </citation>
    <scope>NUCLEOTIDE SEQUENCE [LARGE SCALE GENOMIC DNA]</scope>
    <source>
        <strain evidence="2">1106a</strain>
    </source>
</reference>
<dbReference type="HOGENOM" id="CLU_3266951_0_0_4"/>
<dbReference type="EMBL" id="CP000573">
    <property type="protein sequence ID" value="ABN95117.1"/>
    <property type="molecule type" value="Genomic_DNA"/>
</dbReference>
<proteinExistence type="predicted"/>
<dbReference type="KEGG" id="bpl:BURPS1106A_A2356"/>
<dbReference type="Proteomes" id="UP000006738">
    <property type="component" value="Chromosome II"/>
</dbReference>
<evidence type="ECO:0000313" key="2">
    <source>
        <dbReference type="Proteomes" id="UP000006738"/>
    </source>
</evidence>